<name>A0A164QBQ8_BACCE</name>
<evidence type="ECO:0000256" key="1">
    <source>
        <dbReference type="ARBA" id="ARBA00009981"/>
    </source>
</evidence>
<reference evidence="2 3" key="1">
    <citation type="submission" date="2015-09" db="EMBL/GenBank/DDBJ databases">
        <title>Bacillus cereus food isolates.</title>
        <authorList>
            <person name="Boekhorst J."/>
        </authorList>
    </citation>
    <scope>NUCLEOTIDE SEQUENCE [LARGE SCALE GENOMIC DNA]</scope>
    <source>
        <strain evidence="2 3">B4088</strain>
    </source>
</reference>
<evidence type="ECO:0000313" key="2">
    <source>
        <dbReference type="EMBL" id="KZD70927.1"/>
    </source>
</evidence>
<evidence type="ECO:0000313" key="3">
    <source>
        <dbReference type="Proteomes" id="UP000076482"/>
    </source>
</evidence>
<accession>A0A164QBQ8</accession>
<dbReference type="Pfam" id="PF12910">
    <property type="entry name" value="PHD_like"/>
    <property type="match status" value="1"/>
</dbReference>
<dbReference type="AlphaFoldDB" id="A0A164QBQ8"/>
<proteinExistence type="inferred from homology"/>
<dbReference type="SUPFAM" id="SSF143120">
    <property type="entry name" value="YefM-like"/>
    <property type="match status" value="1"/>
</dbReference>
<comment type="caution">
    <text evidence="2">The sequence shown here is derived from an EMBL/GenBank/DDBJ whole genome shotgun (WGS) entry which is preliminary data.</text>
</comment>
<dbReference type="Gene3D" id="3.40.1620.10">
    <property type="entry name" value="YefM-like domain"/>
    <property type="match status" value="1"/>
</dbReference>
<dbReference type="InterPro" id="IPR036165">
    <property type="entry name" value="YefM-like_sf"/>
</dbReference>
<dbReference type="RefSeq" id="WP_235607908.1">
    <property type="nucleotide sequence ID" value="NZ_LJKE01000022.1"/>
</dbReference>
<dbReference type="PATRIC" id="fig|1396.535.peg.4825"/>
<dbReference type="EMBL" id="LJKE01000022">
    <property type="protein sequence ID" value="KZD70927.1"/>
    <property type="molecule type" value="Genomic_DNA"/>
</dbReference>
<sequence>MQAVLNATEARKNWSEFIDDVAQNKPQFISRNNRDPFLSINMNQTKVILSKHTFNFEYEIEEDDTVTAGLEGFDLFVNAETKEQAIRELAIELVEYATEYYDNIQLYYNAPNRRDHLPFVLNVLLQEDLDGVINLIDADK</sequence>
<dbReference type="InterPro" id="IPR035424">
    <property type="entry name" value="Antitoxin_RelB"/>
</dbReference>
<organism evidence="2 3">
    <name type="scientific">Bacillus cereus</name>
    <dbReference type="NCBI Taxonomy" id="1396"/>
    <lineage>
        <taxon>Bacteria</taxon>
        <taxon>Bacillati</taxon>
        <taxon>Bacillota</taxon>
        <taxon>Bacilli</taxon>
        <taxon>Bacillales</taxon>
        <taxon>Bacillaceae</taxon>
        <taxon>Bacillus</taxon>
        <taxon>Bacillus cereus group</taxon>
    </lineage>
</organism>
<protein>
    <submittedName>
        <fullName evidence="2">Exoribonuclease R</fullName>
    </submittedName>
</protein>
<gene>
    <name evidence="2" type="ORF">B4088_0983</name>
</gene>
<dbReference type="Proteomes" id="UP000076482">
    <property type="component" value="Unassembled WGS sequence"/>
</dbReference>
<comment type="similarity">
    <text evidence="1">Belongs to the phD/YefM antitoxin family.</text>
</comment>
<dbReference type="Gene3D" id="3.30.160.620">
    <property type="match status" value="1"/>
</dbReference>